<dbReference type="AlphaFoldDB" id="A0AAV0T896"/>
<feature type="compositionally biased region" description="Polar residues" evidence="1">
    <location>
        <begin position="94"/>
        <end position="103"/>
    </location>
</feature>
<feature type="compositionally biased region" description="Polar residues" evidence="1">
    <location>
        <begin position="64"/>
        <end position="75"/>
    </location>
</feature>
<protein>
    <submittedName>
        <fullName evidence="2">Uncharacterized protein</fullName>
    </submittedName>
</protein>
<evidence type="ECO:0000256" key="1">
    <source>
        <dbReference type="SAM" id="MobiDB-lite"/>
    </source>
</evidence>
<accession>A0AAV0T896</accession>
<dbReference type="Proteomes" id="UP001159659">
    <property type="component" value="Unassembled WGS sequence"/>
</dbReference>
<proteinExistence type="predicted"/>
<evidence type="ECO:0000313" key="2">
    <source>
        <dbReference type="EMBL" id="CAI5714729.1"/>
    </source>
</evidence>
<organism evidence="2 3">
    <name type="scientific">Peronospora farinosa</name>
    <dbReference type="NCBI Taxonomy" id="134698"/>
    <lineage>
        <taxon>Eukaryota</taxon>
        <taxon>Sar</taxon>
        <taxon>Stramenopiles</taxon>
        <taxon>Oomycota</taxon>
        <taxon>Peronosporomycetes</taxon>
        <taxon>Peronosporales</taxon>
        <taxon>Peronosporaceae</taxon>
        <taxon>Peronospora</taxon>
    </lineage>
</organism>
<sequence length="119" mass="13061">MEIKLVQETARANAAEDRLAAEIATRASLEGRLQSLQCRYEVLLRDTLPPLKTHASRMDRDQPSPINSENLSINPAHQEAQAPLPIYNFVPPRTQRSPALTKNTPPPQDLGSSPGLALS</sequence>
<dbReference type="EMBL" id="CANTFK010000343">
    <property type="protein sequence ID" value="CAI5714729.1"/>
    <property type="molecule type" value="Genomic_DNA"/>
</dbReference>
<evidence type="ECO:0000313" key="3">
    <source>
        <dbReference type="Proteomes" id="UP001159659"/>
    </source>
</evidence>
<reference evidence="2" key="1">
    <citation type="submission" date="2022-12" db="EMBL/GenBank/DDBJ databases">
        <authorList>
            <person name="Webb A."/>
        </authorList>
    </citation>
    <scope>NUCLEOTIDE SEQUENCE</scope>
    <source>
        <strain evidence="2">Pf2</strain>
    </source>
</reference>
<gene>
    <name evidence="2" type="ORF">PFR002_LOCUS2968</name>
</gene>
<feature type="region of interest" description="Disordered" evidence="1">
    <location>
        <begin position="53"/>
        <end position="119"/>
    </location>
</feature>
<comment type="caution">
    <text evidence="2">The sequence shown here is derived from an EMBL/GenBank/DDBJ whole genome shotgun (WGS) entry which is preliminary data.</text>
</comment>
<name>A0AAV0T896_9STRA</name>